<dbReference type="AlphaFoldDB" id="A0A4V3CQA8"/>
<proteinExistence type="predicted"/>
<comment type="caution">
    <text evidence="1">The sequence shown here is derived from an EMBL/GenBank/DDBJ whole genome shotgun (WGS) entry which is preliminary data.</text>
</comment>
<sequence>MFVSVPFAYSNREPEKNTFCADILYRVGYNRIARQCANAKKQQFLVSLTWGAKCAFTPESSVLDSRAVRNLSSVVVPDVQQRKVPRVASLSGITAAAPSMVQPSSAGMGLF</sequence>
<keyword evidence="2" id="KW-1185">Reference proteome</keyword>
<gene>
    <name evidence="1" type="ORF">DEU29_101253</name>
</gene>
<evidence type="ECO:0000313" key="1">
    <source>
        <dbReference type="EMBL" id="TDP40703.1"/>
    </source>
</evidence>
<evidence type="ECO:0000313" key="2">
    <source>
        <dbReference type="Proteomes" id="UP000295531"/>
    </source>
</evidence>
<reference evidence="1 2" key="1">
    <citation type="submission" date="2019-03" db="EMBL/GenBank/DDBJ databases">
        <title>Freshwater and sediment microbial communities from various areas in North America, analyzing microbe dynamics in response to fracking.</title>
        <authorList>
            <person name="Lamendella R."/>
        </authorList>
    </citation>
    <scope>NUCLEOTIDE SEQUENCE [LARGE SCALE GENOMIC DNA]</scope>
    <source>
        <strain evidence="1 2">18_TX</strain>
    </source>
</reference>
<organism evidence="1 2">
    <name type="scientific">Idiomarina aquatica</name>
    <dbReference type="NCBI Taxonomy" id="1327752"/>
    <lineage>
        <taxon>Bacteria</taxon>
        <taxon>Pseudomonadati</taxon>
        <taxon>Pseudomonadota</taxon>
        <taxon>Gammaproteobacteria</taxon>
        <taxon>Alteromonadales</taxon>
        <taxon>Idiomarinaceae</taxon>
        <taxon>Idiomarina</taxon>
    </lineage>
</organism>
<protein>
    <submittedName>
        <fullName evidence="1">Uncharacterized protein</fullName>
    </submittedName>
</protein>
<dbReference type="EMBL" id="SNXI01000001">
    <property type="protein sequence ID" value="TDP40703.1"/>
    <property type="molecule type" value="Genomic_DNA"/>
</dbReference>
<accession>A0A4V3CQA8</accession>
<dbReference type="RefSeq" id="WP_133538391.1">
    <property type="nucleotide sequence ID" value="NZ_SNXI01000001.1"/>
</dbReference>
<name>A0A4V3CQA8_9GAMM</name>
<dbReference type="Proteomes" id="UP000295531">
    <property type="component" value="Unassembled WGS sequence"/>
</dbReference>